<evidence type="ECO:0000313" key="2">
    <source>
        <dbReference type="Proteomes" id="UP000479756"/>
    </source>
</evidence>
<dbReference type="Pfam" id="PF06089">
    <property type="entry name" value="Asparaginase_II"/>
    <property type="match status" value="1"/>
</dbReference>
<dbReference type="EMBL" id="JAAGWZ010000001">
    <property type="protein sequence ID" value="NEM90428.1"/>
    <property type="molecule type" value="Genomic_DNA"/>
</dbReference>
<dbReference type="RefSeq" id="WP_163472078.1">
    <property type="nucleotide sequence ID" value="NZ_JAAGWZ010000001.1"/>
</dbReference>
<organism evidence="1 2">
    <name type="scientific">Galbitalea soli</name>
    <dbReference type="NCBI Taxonomy" id="1268042"/>
    <lineage>
        <taxon>Bacteria</taxon>
        <taxon>Bacillati</taxon>
        <taxon>Actinomycetota</taxon>
        <taxon>Actinomycetes</taxon>
        <taxon>Micrococcales</taxon>
        <taxon>Microbacteriaceae</taxon>
        <taxon>Galbitalea</taxon>
    </lineage>
</organism>
<dbReference type="AlphaFoldDB" id="A0A7C9PM27"/>
<keyword evidence="2" id="KW-1185">Reference proteome</keyword>
<accession>A0A7C9PM27</accession>
<dbReference type="PANTHER" id="PTHR42110:SF1">
    <property type="entry name" value="L-ASPARAGINASE, PUTATIVE (AFU_ORTHOLOGUE AFUA_3G11890)-RELATED"/>
    <property type="match status" value="1"/>
</dbReference>
<sequence>MTSEEGADRSLTAAGCVELAQLERSELIESRHLGAAVVVDADGALVTALGDPAALVYPRSTLKPVQATAVLRAGLPLDGEELVLASASHAGSPQHLAVVRRILASAGLDETALQCPADWPLGREYRDELVRAGLGPSRLHMNCSGKHAAFLAVCAWRGWDVAGYLEGGHPLQQLVRETIQDFTGEPVLHSGVDGCGAPVHAVSLVGLARATGRVTGAAEGPQARVAAAIRRHPWGIDGHGRANTVVIQELGLIAKLGAEGVMVMGAPDGRAVAVKVLDGSLRAATIVALELLVRVGAVDRDRAAGVAAQTTERVLGGGHPVGRLSVAF</sequence>
<comment type="caution">
    <text evidence="1">The sequence shown here is derived from an EMBL/GenBank/DDBJ whole genome shotgun (WGS) entry which is preliminary data.</text>
</comment>
<proteinExistence type="predicted"/>
<gene>
    <name evidence="1" type="ORF">G3T37_03560</name>
</gene>
<reference evidence="1 2" key="1">
    <citation type="journal article" date="2014" name="Int. J. Syst. Evol. Microbiol.">
        <title>Description of Galbitalea soli gen. nov., sp. nov., and Frondihabitans sucicola sp. nov.</title>
        <authorList>
            <person name="Kim S.J."/>
            <person name="Lim J.M."/>
            <person name="Ahn J.H."/>
            <person name="Weon H.Y."/>
            <person name="Hamada M."/>
            <person name="Suzuki K."/>
            <person name="Ahn T.Y."/>
            <person name="Kwon S.W."/>
        </authorList>
    </citation>
    <scope>NUCLEOTIDE SEQUENCE [LARGE SCALE GENOMIC DNA]</scope>
    <source>
        <strain evidence="1 2">NBRC 108727</strain>
    </source>
</reference>
<name>A0A7C9PM27_9MICO</name>
<dbReference type="InterPro" id="IPR010349">
    <property type="entry name" value="Asparaginase_II"/>
</dbReference>
<evidence type="ECO:0000313" key="1">
    <source>
        <dbReference type="EMBL" id="NEM90428.1"/>
    </source>
</evidence>
<dbReference type="PANTHER" id="PTHR42110">
    <property type="entry name" value="L-ASPARAGINASE, PUTATIVE (AFU_ORTHOLOGUE AFUA_3G11890)-RELATED"/>
    <property type="match status" value="1"/>
</dbReference>
<dbReference type="Proteomes" id="UP000479756">
    <property type="component" value="Unassembled WGS sequence"/>
</dbReference>
<protein>
    <submittedName>
        <fullName evidence="1">Asparaginase</fullName>
    </submittedName>
</protein>